<dbReference type="Gene3D" id="1.10.20.10">
    <property type="entry name" value="Histone, subunit A"/>
    <property type="match status" value="1"/>
</dbReference>
<feature type="region of interest" description="Disordered" evidence="6">
    <location>
        <begin position="1"/>
        <end position="151"/>
    </location>
</feature>
<organism evidence="8 9">
    <name type="scientific">Lithospermum erythrorhizon</name>
    <name type="common">Purple gromwell</name>
    <name type="synonym">Lithospermum officinale var. erythrorhizon</name>
    <dbReference type="NCBI Taxonomy" id="34254"/>
    <lineage>
        <taxon>Eukaryota</taxon>
        <taxon>Viridiplantae</taxon>
        <taxon>Streptophyta</taxon>
        <taxon>Embryophyta</taxon>
        <taxon>Tracheophyta</taxon>
        <taxon>Spermatophyta</taxon>
        <taxon>Magnoliopsida</taxon>
        <taxon>eudicotyledons</taxon>
        <taxon>Gunneridae</taxon>
        <taxon>Pentapetalae</taxon>
        <taxon>asterids</taxon>
        <taxon>lamiids</taxon>
        <taxon>Boraginales</taxon>
        <taxon>Boraginaceae</taxon>
        <taxon>Boraginoideae</taxon>
        <taxon>Lithospermeae</taxon>
        <taxon>Lithospermum</taxon>
    </lineage>
</organism>
<evidence type="ECO:0000256" key="4">
    <source>
        <dbReference type="ARBA" id="ARBA00023163"/>
    </source>
</evidence>
<evidence type="ECO:0000259" key="7">
    <source>
        <dbReference type="Pfam" id="PF03847"/>
    </source>
</evidence>
<feature type="compositionally biased region" description="Polar residues" evidence="6">
    <location>
        <begin position="282"/>
        <end position="298"/>
    </location>
</feature>
<dbReference type="SUPFAM" id="SSF47113">
    <property type="entry name" value="Histone-fold"/>
    <property type="match status" value="1"/>
</dbReference>
<comment type="similarity">
    <text evidence="2">Belongs to the TAF12 family.</text>
</comment>
<feature type="region of interest" description="Disordered" evidence="6">
    <location>
        <begin position="466"/>
        <end position="499"/>
    </location>
</feature>
<reference evidence="8 9" key="1">
    <citation type="submission" date="2024-01" db="EMBL/GenBank/DDBJ databases">
        <title>The complete chloroplast genome sequence of Lithospermum erythrorhizon: insights into the phylogenetic relationship among Boraginaceae species and the maternal lineages of purple gromwells.</title>
        <authorList>
            <person name="Okada T."/>
            <person name="Watanabe K."/>
        </authorList>
    </citation>
    <scope>NUCLEOTIDE SEQUENCE [LARGE SCALE GENOMIC DNA]</scope>
</reference>
<dbReference type="InterPro" id="IPR003228">
    <property type="entry name" value="TFIID_TAF12_dom"/>
</dbReference>
<comment type="subcellular location">
    <subcellularLocation>
        <location evidence="1">Nucleus</location>
    </subcellularLocation>
</comment>
<dbReference type="PANTHER" id="PTHR12264:SF21">
    <property type="entry name" value="TRANSCRIPTION INITIATION FACTOR TFIID SUBUNIT 12"/>
    <property type="match status" value="1"/>
</dbReference>
<keyword evidence="5" id="KW-0539">Nucleus</keyword>
<dbReference type="PANTHER" id="PTHR12264">
    <property type="entry name" value="TRANSCRIPTION INITIATION FACTOR TFIID SUBUNIT 12"/>
    <property type="match status" value="1"/>
</dbReference>
<comment type="caution">
    <text evidence="8">The sequence shown here is derived from an EMBL/GenBank/DDBJ whole genome shotgun (WGS) entry which is preliminary data.</text>
</comment>
<dbReference type="InterPro" id="IPR009072">
    <property type="entry name" value="Histone-fold"/>
</dbReference>
<evidence type="ECO:0000256" key="5">
    <source>
        <dbReference type="ARBA" id="ARBA00023242"/>
    </source>
</evidence>
<evidence type="ECO:0000256" key="3">
    <source>
        <dbReference type="ARBA" id="ARBA00023015"/>
    </source>
</evidence>
<feature type="compositionally biased region" description="Pro residues" evidence="6">
    <location>
        <begin position="44"/>
        <end position="58"/>
    </location>
</feature>
<evidence type="ECO:0000313" key="9">
    <source>
        <dbReference type="Proteomes" id="UP001454036"/>
    </source>
</evidence>
<dbReference type="Pfam" id="PF03847">
    <property type="entry name" value="TFIID_20kDa"/>
    <property type="match status" value="1"/>
</dbReference>
<protein>
    <submittedName>
        <fullName evidence="8">General transcription factor</fullName>
    </submittedName>
</protein>
<evidence type="ECO:0000313" key="8">
    <source>
        <dbReference type="EMBL" id="GAA0173823.1"/>
    </source>
</evidence>
<dbReference type="GO" id="GO:0046982">
    <property type="term" value="F:protein heterodimerization activity"/>
    <property type="evidence" value="ECO:0007669"/>
    <property type="project" value="InterPro"/>
</dbReference>
<gene>
    <name evidence="8" type="ORF">LIER_27358</name>
</gene>
<dbReference type="FunFam" id="1.10.20.10:FF:000011">
    <property type="entry name" value="Transcription initiation factor TFIID subunit 12"/>
    <property type="match status" value="1"/>
</dbReference>
<dbReference type="InterPro" id="IPR037794">
    <property type="entry name" value="TAF12"/>
</dbReference>
<dbReference type="EMBL" id="BAABME010008780">
    <property type="protein sequence ID" value="GAA0173823.1"/>
    <property type="molecule type" value="Genomic_DNA"/>
</dbReference>
<sequence length="499" mass="53094">METPPAPPPEQPIPPPQSTPEPPPPSTQQPSEAPQPPIETHLQDPPPSSTTTTPPPPTITTTTTSSTPSLPRLPTPTSTPSFSRPWQPPPQPTLPTSAPQLPVQGGSIAIGVPAHHPTPLPPPSSAFNTPPFGYPRNLPDSIPTSTTSQVRQPIQGIGITGSLGASSTVRPSGVPRLQLRAMQPPVGPPSGINMQPPTTQTFQGHGMFRGQSLGPSGSSAANTGQALHPQNQPWLSSAPQGKSPLPPPSIRPQMNPQSVQQRAHIPQQKQQIIPTTMQQQQAPSQVKQISNPSQPIEQLPQQYPPPRAQLSVPHQQLIGKSQGLGIQGSSSLGVMQAGADHSDPPNRISIEENEEPCNRILSKRTIQELVNQIDPSEKLEPEVEDILVDIAEDFVESITTFGCSLAKHRKSTVLEAKDILLHVERNWNMTLPGFGGDEIKIYKKPLTNDLHKERLAVIKKSIVASESTNAKNSAGQAAGGNTKSHSAKGSANMLGSPNT</sequence>
<feature type="compositionally biased region" description="Pro residues" evidence="6">
    <location>
        <begin position="1"/>
        <end position="37"/>
    </location>
</feature>
<dbReference type="Proteomes" id="UP001454036">
    <property type="component" value="Unassembled WGS sequence"/>
</dbReference>
<evidence type="ECO:0000256" key="1">
    <source>
        <dbReference type="ARBA" id="ARBA00004123"/>
    </source>
</evidence>
<feature type="domain" description="Transcription initiation factor TFIID subunit 12" evidence="7">
    <location>
        <begin position="362"/>
        <end position="429"/>
    </location>
</feature>
<keyword evidence="3" id="KW-0805">Transcription regulation</keyword>
<accession>A0AAV3RFT1</accession>
<dbReference type="GO" id="GO:0003677">
    <property type="term" value="F:DNA binding"/>
    <property type="evidence" value="ECO:0007669"/>
    <property type="project" value="TreeGrafter"/>
</dbReference>
<evidence type="ECO:0000256" key="2">
    <source>
        <dbReference type="ARBA" id="ARBA00007530"/>
    </source>
</evidence>
<dbReference type="GO" id="GO:0000124">
    <property type="term" value="C:SAGA complex"/>
    <property type="evidence" value="ECO:0007669"/>
    <property type="project" value="InterPro"/>
</dbReference>
<feature type="compositionally biased region" description="Polar residues" evidence="6">
    <location>
        <begin position="142"/>
        <end position="151"/>
    </location>
</feature>
<keyword evidence="4" id="KW-0804">Transcription</keyword>
<dbReference type="GO" id="GO:0017025">
    <property type="term" value="F:TBP-class protein binding"/>
    <property type="evidence" value="ECO:0007669"/>
    <property type="project" value="TreeGrafter"/>
</dbReference>
<keyword evidence="9" id="KW-1185">Reference proteome</keyword>
<name>A0AAV3RFT1_LITER</name>
<dbReference type="GO" id="GO:0051123">
    <property type="term" value="P:RNA polymerase II preinitiation complex assembly"/>
    <property type="evidence" value="ECO:0007669"/>
    <property type="project" value="TreeGrafter"/>
</dbReference>
<feature type="compositionally biased region" description="Polar residues" evidence="6">
    <location>
        <begin position="213"/>
        <end position="240"/>
    </location>
</feature>
<proteinExistence type="inferred from homology"/>
<evidence type="ECO:0000256" key="6">
    <source>
        <dbReference type="SAM" id="MobiDB-lite"/>
    </source>
</evidence>
<dbReference type="CDD" id="cd07981">
    <property type="entry name" value="HFD_TAF12"/>
    <property type="match status" value="1"/>
</dbReference>
<feature type="region of interest" description="Disordered" evidence="6">
    <location>
        <begin position="203"/>
        <end position="298"/>
    </location>
</feature>
<feature type="compositionally biased region" description="Low complexity" evidence="6">
    <location>
        <begin position="59"/>
        <end position="85"/>
    </location>
</feature>
<dbReference type="AlphaFoldDB" id="A0AAV3RFT1"/>
<dbReference type="GO" id="GO:0005669">
    <property type="term" value="C:transcription factor TFIID complex"/>
    <property type="evidence" value="ECO:0007669"/>
    <property type="project" value="InterPro"/>
</dbReference>
<feature type="compositionally biased region" description="Polar residues" evidence="6">
    <location>
        <begin position="252"/>
        <end position="261"/>
    </location>
</feature>
<feature type="compositionally biased region" description="Low complexity" evidence="6">
    <location>
        <begin position="265"/>
        <end position="281"/>
    </location>
</feature>